<reference evidence="1 2" key="1">
    <citation type="submission" date="2022-05" db="EMBL/GenBank/DDBJ databases">
        <authorList>
            <person name="Jo J.-H."/>
            <person name="Im W.-T."/>
        </authorList>
    </citation>
    <scope>NUCLEOTIDE SEQUENCE [LARGE SCALE GENOMIC DNA]</scope>
    <source>
        <strain evidence="1 2">NSE70-1</strain>
    </source>
</reference>
<comment type="caution">
    <text evidence="1">The sequence shown here is derived from an EMBL/GenBank/DDBJ whole genome shotgun (WGS) entry which is preliminary data.</text>
</comment>
<dbReference type="Proteomes" id="UP001203410">
    <property type="component" value="Unassembled WGS sequence"/>
</dbReference>
<evidence type="ECO:0000313" key="1">
    <source>
        <dbReference type="EMBL" id="MCL6697462.1"/>
    </source>
</evidence>
<dbReference type="EMBL" id="JAMGBA010000001">
    <property type="protein sequence ID" value="MCL6697462.1"/>
    <property type="molecule type" value="Genomic_DNA"/>
</dbReference>
<keyword evidence="2" id="KW-1185">Reference proteome</keyword>
<sequence length="73" mass="7978">MVGIALTIALFGFILTLVIDVIRRDGGKVIAALEGHSWKAGPTEGRPVTIRFNPRRTEVELEPLWEPALRAAA</sequence>
<proteinExistence type="predicted"/>
<evidence type="ECO:0000313" key="2">
    <source>
        <dbReference type="Proteomes" id="UP001203410"/>
    </source>
</evidence>
<dbReference type="RefSeq" id="WP_249902832.1">
    <property type="nucleotide sequence ID" value="NZ_JAMGBA010000001.1"/>
</dbReference>
<accession>A0ABT0RR25</accession>
<name>A0ABT0RR25_9SPHN</name>
<gene>
    <name evidence="1" type="ORF">LZ496_01500</name>
</gene>
<protein>
    <submittedName>
        <fullName evidence="1">Uncharacterized protein</fullName>
    </submittedName>
</protein>
<organism evidence="1 2">
    <name type="scientific">Sphingomonas caseinilyticus</name>
    <dbReference type="NCBI Taxonomy" id="2908205"/>
    <lineage>
        <taxon>Bacteria</taxon>
        <taxon>Pseudomonadati</taxon>
        <taxon>Pseudomonadota</taxon>
        <taxon>Alphaproteobacteria</taxon>
        <taxon>Sphingomonadales</taxon>
        <taxon>Sphingomonadaceae</taxon>
        <taxon>Sphingomonas</taxon>
    </lineage>
</organism>